<gene>
    <name evidence="2" type="ORF">Scaly_2041200</name>
</gene>
<dbReference type="PANTHER" id="PTHR15503:SF22">
    <property type="entry name" value="TRANSPOSON TY3-I GAG POLYPROTEIN"/>
    <property type="match status" value="1"/>
</dbReference>
<dbReference type="InterPro" id="IPR021109">
    <property type="entry name" value="Peptidase_aspartic_dom_sf"/>
</dbReference>
<dbReference type="InterPro" id="IPR032567">
    <property type="entry name" value="RTL1-rel"/>
</dbReference>
<dbReference type="AlphaFoldDB" id="A0AAW2N5E0"/>
<reference evidence="2" key="2">
    <citation type="journal article" date="2024" name="Plant">
        <title>Genomic evolution and insights into agronomic trait innovations of Sesamum species.</title>
        <authorList>
            <person name="Miao H."/>
            <person name="Wang L."/>
            <person name="Qu L."/>
            <person name="Liu H."/>
            <person name="Sun Y."/>
            <person name="Le M."/>
            <person name="Wang Q."/>
            <person name="Wei S."/>
            <person name="Zheng Y."/>
            <person name="Lin W."/>
            <person name="Duan Y."/>
            <person name="Cao H."/>
            <person name="Xiong S."/>
            <person name="Wang X."/>
            <person name="Wei L."/>
            <person name="Li C."/>
            <person name="Ma Q."/>
            <person name="Ju M."/>
            <person name="Zhao R."/>
            <person name="Li G."/>
            <person name="Mu C."/>
            <person name="Tian Q."/>
            <person name="Mei H."/>
            <person name="Zhang T."/>
            <person name="Gao T."/>
            <person name="Zhang H."/>
        </authorList>
    </citation>
    <scope>NUCLEOTIDE SEQUENCE</scope>
    <source>
        <strain evidence="2">KEN8</strain>
    </source>
</reference>
<evidence type="ECO:0000256" key="1">
    <source>
        <dbReference type="SAM" id="MobiDB-lite"/>
    </source>
</evidence>
<comment type="caution">
    <text evidence="2">The sequence shown here is derived from an EMBL/GenBank/DDBJ whole genome shotgun (WGS) entry which is preliminary data.</text>
</comment>
<organism evidence="2">
    <name type="scientific">Sesamum calycinum</name>
    <dbReference type="NCBI Taxonomy" id="2727403"/>
    <lineage>
        <taxon>Eukaryota</taxon>
        <taxon>Viridiplantae</taxon>
        <taxon>Streptophyta</taxon>
        <taxon>Embryophyta</taxon>
        <taxon>Tracheophyta</taxon>
        <taxon>Spermatophyta</taxon>
        <taxon>Magnoliopsida</taxon>
        <taxon>eudicotyledons</taxon>
        <taxon>Gunneridae</taxon>
        <taxon>Pentapetalae</taxon>
        <taxon>asterids</taxon>
        <taxon>lamiids</taxon>
        <taxon>Lamiales</taxon>
        <taxon>Pedaliaceae</taxon>
        <taxon>Sesamum</taxon>
    </lineage>
</organism>
<feature type="region of interest" description="Disordered" evidence="1">
    <location>
        <begin position="1"/>
        <end position="29"/>
    </location>
</feature>
<proteinExistence type="predicted"/>
<reference evidence="2" key="1">
    <citation type="submission" date="2020-06" db="EMBL/GenBank/DDBJ databases">
        <authorList>
            <person name="Li T."/>
            <person name="Hu X."/>
            <person name="Zhang T."/>
            <person name="Song X."/>
            <person name="Zhang H."/>
            <person name="Dai N."/>
            <person name="Sheng W."/>
            <person name="Hou X."/>
            <person name="Wei L."/>
        </authorList>
    </citation>
    <scope>NUCLEOTIDE SEQUENCE</scope>
    <source>
        <strain evidence="2">KEN8</strain>
        <tissue evidence="2">Leaf</tissue>
    </source>
</reference>
<dbReference type="EMBL" id="JACGWM010000012">
    <property type="protein sequence ID" value="KAL0337661.1"/>
    <property type="molecule type" value="Genomic_DNA"/>
</dbReference>
<evidence type="ECO:0000313" key="2">
    <source>
        <dbReference type="EMBL" id="KAL0337661.1"/>
    </source>
</evidence>
<accession>A0AAW2N5E0</accession>
<protein>
    <submittedName>
        <fullName evidence="2">Uncharacterized protein</fullName>
    </submittedName>
</protein>
<name>A0AAW2N5E0_9LAMI</name>
<dbReference type="CDD" id="cd00303">
    <property type="entry name" value="retropepsin_like"/>
    <property type="match status" value="1"/>
</dbReference>
<dbReference type="Gene3D" id="2.40.70.10">
    <property type="entry name" value="Acid Proteases"/>
    <property type="match status" value="1"/>
</dbReference>
<sequence length="260" mass="29451">MLLNEEEAKEYDKAEQGEQPTEEEGNESDVTVSLYAMKGSISNKTLKISGLVADKEILILIDCGSTHCFINEKVAMALGCKLEGTTPMVIRVVDGSQIISQMMCPGFSWEMQGHKFSHPVRLLKLRGYDLVLGCDWLSNYNPVELDFHQLKVRLTQATGELILRALPLEPGAKMLSALSMAKLIRRRSVFTEGELFLNHKTLNKVEENNKILELLLQFEDVFQEPNSLPPERNIEHCIELLPDAIPKKQHTLYICLWPKD</sequence>
<dbReference type="Pfam" id="PF08284">
    <property type="entry name" value="RVP_2"/>
    <property type="match status" value="1"/>
</dbReference>
<dbReference type="PANTHER" id="PTHR15503">
    <property type="entry name" value="LDOC1 RELATED"/>
    <property type="match status" value="1"/>
</dbReference>
<dbReference type="SUPFAM" id="SSF50630">
    <property type="entry name" value="Acid proteases"/>
    <property type="match status" value="1"/>
</dbReference>